<accession>A0ABT5LVA5</accession>
<protein>
    <submittedName>
        <fullName evidence="5">Cobalt-precorrin 5A hydrolase</fullName>
        <ecNumber evidence="5">3.7.1.12</ecNumber>
    </submittedName>
</protein>
<feature type="transmembrane region" description="Helical" evidence="1">
    <location>
        <begin position="112"/>
        <end position="132"/>
    </location>
</feature>
<dbReference type="SUPFAM" id="SSF159672">
    <property type="entry name" value="CbiG N-terminal domain-like"/>
    <property type="match status" value="1"/>
</dbReference>
<keyword evidence="5" id="KW-0378">Hydrolase</keyword>
<organism evidence="5 6">
    <name type="scientific">Xenorhabdus anantnagensis</name>
    <dbReference type="NCBI Taxonomy" id="3025875"/>
    <lineage>
        <taxon>Bacteria</taxon>
        <taxon>Pseudomonadati</taxon>
        <taxon>Pseudomonadota</taxon>
        <taxon>Gammaproteobacteria</taxon>
        <taxon>Enterobacterales</taxon>
        <taxon>Morganellaceae</taxon>
        <taxon>Xenorhabdus</taxon>
    </lineage>
</organism>
<name>A0ABT5LVA5_9GAMM</name>
<dbReference type="PANTHER" id="PTHR37477">
    <property type="entry name" value="COBALT-PRECORRIN-5A HYDROLASE"/>
    <property type="match status" value="1"/>
</dbReference>
<evidence type="ECO:0000313" key="6">
    <source>
        <dbReference type="Proteomes" id="UP001220225"/>
    </source>
</evidence>
<proteinExistence type="predicted"/>
<dbReference type="Proteomes" id="UP001220225">
    <property type="component" value="Unassembled WGS sequence"/>
</dbReference>
<dbReference type="GO" id="GO:0043779">
    <property type="term" value="F:cobalt-precorrin-5A acetaldehyde-lyase activity"/>
    <property type="evidence" value="ECO:0007669"/>
    <property type="project" value="UniProtKB-EC"/>
</dbReference>
<comment type="caution">
    <text evidence="5">The sequence shown here is derived from an EMBL/GenBank/DDBJ whole genome shotgun (WGS) entry which is preliminary data.</text>
</comment>
<sequence>MNTVAPNKMASDKAISIKTVSGKTVSGKTVSGKSAVGKSILNKSVLGKAVVNKEYALFCLTEGGMALARRLQSHLAIDCFTSPELLESEFMDADSGFMAFEDGFASTVRKAFIQYSALIMIGATGIAIRVIAPLLKDKMTDPAVVVLDEKGQFAISLLSGHMGGANELAQQIADILDGQAVITTATDVNHVAALDLLSQQIDGEMENFRANVKTVNQMLVNGKRVGIWWHPSLRCEKDRYDTRGFIPVDALDDQPELDALVYVSYERINLALAIPTFKLIPRRIVAGIGCRRGVEAERLAELLDRHLAEYGLEPLALKAVGSIELKKAEPALIQLTEKRQIPFQIFSVNQLAQCEQAFPASEFVRKTVGIGCVSQPVAWLMSQGHLVGHTLREQGVTITLGVLHPC</sequence>
<dbReference type="Pfam" id="PF11760">
    <property type="entry name" value="CbiG_N"/>
    <property type="match status" value="1"/>
</dbReference>
<keyword evidence="1" id="KW-0472">Membrane</keyword>
<dbReference type="SUPFAM" id="SSF159664">
    <property type="entry name" value="CobE/GbiG C-terminal domain-like"/>
    <property type="match status" value="1"/>
</dbReference>
<dbReference type="NCBIfam" id="NF004463">
    <property type="entry name" value="PRK05788.1-1"/>
    <property type="match status" value="1"/>
</dbReference>
<gene>
    <name evidence="5" type="primary">cbiG</name>
    <name evidence="5" type="ORF">PSI14_16220</name>
</gene>
<dbReference type="PANTHER" id="PTHR37477:SF1">
    <property type="entry name" value="COBALT-PRECORRIN-5A HYDROLASE"/>
    <property type="match status" value="1"/>
</dbReference>
<dbReference type="InterPro" id="IPR052553">
    <property type="entry name" value="CbiG_hydrolase"/>
</dbReference>
<evidence type="ECO:0000259" key="4">
    <source>
        <dbReference type="Pfam" id="PF11761"/>
    </source>
</evidence>
<dbReference type="InterPro" id="IPR002750">
    <property type="entry name" value="CobE/GbiG_C"/>
</dbReference>
<dbReference type="InterPro" id="IPR021744">
    <property type="entry name" value="CbiG_N"/>
</dbReference>
<feature type="domain" description="Cobalamin biosynthesis central region" evidence="4">
    <location>
        <begin position="193"/>
        <end position="269"/>
    </location>
</feature>
<evidence type="ECO:0000259" key="3">
    <source>
        <dbReference type="Pfam" id="PF11760"/>
    </source>
</evidence>
<keyword evidence="1" id="KW-1133">Transmembrane helix</keyword>
<dbReference type="InterPro" id="IPR038029">
    <property type="entry name" value="GbiG_N_sf"/>
</dbReference>
<feature type="domain" description="CobE/GbiG C-terminal" evidence="2">
    <location>
        <begin position="284"/>
        <end position="400"/>
    </location>
</feature>
<dbReference type="InterPro" id="IPR021745">
    <property type="entry name" value="CbiG_mid"/>
</dbReference>
<keyword evidence="1" id="KW-0812">Transmembrane</keyword>
<dbReference type="InterPro" id="IPR036518">
    <property type="entry name" value="CobE/GbiG_C_sf"/>
</dbReference>
<evidence type="ECO:0000256" key="1">
    <source>
        <dbReference type="SAM" id="Phobius"/>
    </source>
</evidence>
<dbReference type="EC" id="3.7.1.12" evidence="5"/>
<dbReference type="Pfam" id="PF11761">
    <property type="entry name" value="CbiG_mid"/>
    <property type="match status" value="1"/>
</dbReference>
<reference evidence="5 6" key="1">
    <citation type="submission" date="2023-02" db="EMBL/GenBank/DDBJ databases">
        <title>Entomopathogenic bacteria.</title>
        <authorList>
            <person name="Machado R.A."/>
        </authorList>
    </citation>
    <scope>NUCLEOTIDE SEQUENCE [LARGE SCALE GENOMIC DNA]</scope>
    <source>
        <strain evidence="5 6">XENO-2</strain>
    </source>
</reference>
<dbReference type="Gene3D" id="3.30.420.180">
    <property type="entry name" value="CobE/GbiG C-terminal domain"/>
    <property type="match status" value="1"/>
</dbReference>
<dbReference type="Gene3D" id="3.40.50.11220">
    <property type="match status" value="1"/>
</dbReference>
<evidence type="ECO:0000259" key="2">
    <source>
        <dbReference type="Pfam" id="PF01890"/>
    </source>
</evidence>
<feature type="domain" description="Cobalamin synthesis G N-terminal" evidence="3">
    <location>
        <begin position="107"/>
        <end position="187"/>
    </location>
</feature>
<keyword evidence="6" id="KW-1185">Reference proteome</keyword>
<evidence type="ECO:0000313" key="5">
    <source>
        <dbReference type="EMBL" id="MDC9598348.1"/>
    </source>
</evidence>
<dbReference type="Pfam" id="PF01890">
    <property type="entry name" value="CbiG_C"/>
    <property type="match status" value="1"/>
</dbReference>
<dbReference type="EMBL" id="JAQRFN010000027">
    <property type="protein sequence ID" value="MDC9598348.1"/>
    <property type="molecule type" value="Genomic_DNA"/>
</dbReference>